<protein>
    <recommendedName>
        <fullName evidence="3">Putative plant transposon protein domain-containing protein</fullName>
    </recommendedName>
</protein>
<evidence type="ECO:0000313" key="4">
    <source>
        <dbReference type="EnsemblPlants" id="MELO3C030139.2.1"/>
    </source>
</evidence>
<dbReference type="AlphaFoldDB" id="A0A9I9E872"/>
<evidence type="ECO:0000259" key="3">
    <source>
        <dbReference type="Pfam" id="PF20167"/>
    </source>
</evidence>
<dbReference type="Pfam" id="PF20167">
    <property type="entry name" value="Transposase_32"/>
    <property type="match status" value="1"/>
</dbReference>
<evidence type="ECO:0000256" key="2">
    <source>
        <dbReference type="SAM" id="Phobius"/>
    </source>
</evidence>
<name>A0A9I9E872_CUCME</name>
<keyword evidence="2" id="KW-0472">Membrane</keyword>
<feature type="compositionally biased region" description="Low complexity" evidence="1">
    <location>
        <begin position="189"/>
        <end position="204"/>
    </location>
</feature>
<feature type="compositionally biased region" description="Basic and acidic residues" evidence="1">
    <location>
        <begin position="225"/>
        <end position="238"/>
    </location>
</feature>
<organism evidence="4">
    <name type="scientific">Cucumis melo</name>
    <name type="common">Muskmelon</name>
    <dbReference type="NCBI Taxonomy" id="3656"/>
    <lineage>
        <taxon>Eukaryota</taxon>
        <taxon>Viridiplantae</taxon>
        <taxon>Streptophyta</taxon>
        <taxon>Embryophyta</taxon>
        <taxon>Tracheophyta</taxon>
        <taxon>Spermatophyta</taxon>
        <taxon>Magnoliopsida</taxon>
        <taxon>eudicotyledons</taxon>
        <taxon>Gunneridae</taxon>
        <taxon>Pentapetalae</taxon>
        <taxon>rosids</taxon>
        <taxon>fabids</taxon>
        <taxon>Cucurbitales</taxon>
        <taxon>Cucurbitaceae</taxon>
        <taxon>Benincaseae</taxon>
        <taxon>Cucumis</taxon>
    </lineage>
</organism>
<dbReference type="Gramene" id="MELO3C030139.2.1">
    <property type="protein sequence ID" value="MELO3C030139.2.1"/>
    <property type="gene ID" value="MELO3C030139.2"/>
</dbReference>
<feature type="domain" description="Putative plant transposon protein" evidence="3">
    <location>
        <begin position="270"/>
        <end position="398"/>
    </location>
</feature>
<feature type="compositionally biased region" description="Polar residues" evidence="1">
    <location>
        <begin position="153"/>
        <end position="176"/>
    </location>
</feature>
<keyword evidence="2" id="KW-0812">Transmembrane</keyword>
<sequence length="467" mass="51920">MVHRDMGWDLWLLQTELKLHQKSSLFLPQWVLNMKRLILRLTSWLLLKLLGEHVIIVMHLMSSPLHLLQYNMQGSEVIGSKALLPEDLIGFHLRKCRERPSVSCRILYVLRRCLKLVSLLLLFLLLCMHIELLRPLYSIWIQMIRMLKKPSGPVTSEKLSSEPSGSVHSQESSSTEGVFIPTPGGPRRSPAIPSGHSPSIHPPRSTLPASKPDAVPTDIPGRSTAAHEEQTDVSRNDDQCASFNQADIPPEEIPPPNYDPIAPPSKGRSTLLKTMHIRGFKLVISPAVINGFLRNTIDIDCSPSCLTTEVLATVLSGGTLSTWPVNGIHAAALNVKYAILYKIGIANWFSSSHASSISTALGTFLYQICNDDKVDTGAFIYNQLLRHVGSFGVKVPIALLRLFQSSHVPDIDHDVHPTRGPHIFYTTDWDESAEGFYMDRELAARTVNSLTAESRAQTTSITLLSER</sequence>
<feature type="transmembrane region" description="Helical" evidence="2">
    <location>
        <begin position="116"/>
        <end position="137"/>
    </location>
</feature>
<dbReference type="InterPro" id="IPR046796">
    <property type="entry name" value="Transposase_32_dom"/>
</dbReference>
<accession>A0A9I9E872</accession>
<proteinExistence type="predicted"/>
<reference evidence="4" key="1">
    <citation type="submission" date="2023-03" db="UniProtKB">
        <authorList>
            <consortium name="EnsemblPlants"/>
        </authorList>
    </citation>
    <scope>IDENTIFICATION</scope>
</reference>
<feature type="region of interest" description="Disordered" evidence="1">
    <location>
        <begin position="152"/>
        <end position="257"/>
    </location>
</feature>
<keyword evidence="2" id="KW-1133">Transmembrane helix</keyword>
<evidence type="ECO:0000256" key="1">
    <source>
        <dbReference type="SAM" id="MobiDB-lite"/>
    </source>
</evidence>
<dbReference type="EnsemblPlants" id="MELO3C030139.2.1">
    <property type="protein sequence ID" value="MELO3C030139.2.1"/>
    <property type="gene ID" value="MELO3C030139.2"/>
</dbReference>